<protein>
    <submittedName>
        <fullName evidence="2">Uncharacterized protein</fullName>
    </submittedName>
</protein>
<evidence type="ECO:0000313" key="2">
    <source>
        <dbReference type="EMBL" id="PZD73261.1"/>
    </source>
</evidence>
<sequence>MRLTQIALSGAAALACSVITQATVTDVASAATPKGVSVTMKELKDTVSKPHEISPIPSVPANWNFARYPKPSIQKGTLDRGPGPGYSQFNPWNHIDSVKGKAPANTRVQMGDLVMAIYKNGKWHEKNFGPPCNAVTFSFGKLRARNKNAAKCSSGYANAGINLYTWKDPKQHTHGWSKGRAQHNSKDVKYIMVWGTARTAKVNPNKSANLNGGHYQYGIGADKRNPSLVGKVIPPVTHGRRKLINSKWQVYLAHTMSPNTLKKLCQQKKLPPSLPFKGSCN</sequence>
<dbReference type="PROSITE" id="PS51257">
    <property type="entry name" value="PROKAR_LIPOPROTEIN"/>
    <property type="match status" value="1"/>
</dbReference>
<proteinExistence type="predicted"/>
<evidence type="ECO:0000256" key="1">
    <source>
        <dbReference type="SAM" id="SignalP"/>
    </source>
</evidence>
<name>A0A2W1JX73_9CYAN</name>
<gene>
    <name evidence="2" type="ORF">C1752_02353</name>
</gene>
<reference evidence="2 3" key="1">
    <citation type="journal article" date="2018" name="Sci. Rep.">
        <title>A novel species of the marine cyanobacterium Acaryochloris with a unique pigment content and lifestyle.</title>
        <authorList>
            <person name="Partensky F."/>
            <person name="Six C."/>
            <person name="Ratin M."/>
            <person name="Garczarek L."/>
            <person name="Vaulot D."/>
            <person name="Probert I."/>
            <person name="Calteau A."/>
            <person name="Gourvil P."/>
            <person name="Marie D."/>
            <person name="Grebert T."/>
            <person name="Bouchier C."/>
            <person name="Le Panse S."/>
            <person name="Gachenot M."/>
            <person name="Rodriguez F."/>
            <person name="Garrido J.L."/>
        </authorList>
    </citation>
    <scope>NUCLEOTIDE SEQUENCE [LARGE SCALE GENOMIC DNA]</scope>
    <source>
        <strain evidence="2 3">RCC1774</strain>
    </source>
</reference>
<keyword evidence="3" id="KW-1185">Reference proteome</keyword>
<dbReference type="AlphaFoldDB" id="A0A2W1JX73"/>
<feature type="chain" id="PRO_5015877548" evidence="1">
    <location>
        <begin position="23"/>
        <end position="281"/>
    </location>
</feature>
<organism evidence="2 3">
    <name type="scientific">Acaryochloris thomasi RCC1774</name>
    <dbReference type="NCBI Taxonomy" id="1764569"/>
    <lineage>
        <taxon>Bacteria</taxon>
        <taxon>Bacillati</taxon>
        <taxon>Cyanobacteriota</taxon>
        <taxon>Cyanophyceae</taxon>
        <taxon>Acaryochloridales</taxon>
        <taxon>Acaryochloridaceae</taxon>
        <taxon>Acaryochloris</taxon>
        <taxon>Acaryochloris thomasi</taxon>
    </lineage>
</organism>
<dbReference type="Proteomes" id="UP000248857">
    <property type="component" value="Unassembled WGS sequence"/>
</dbReference>
<dbReference type="RefSeq" id="WP_110986305.1">
    <property type="nucleotide sequence ID" value="NZ_CAWNWM010000006.1"/>
</dbReference>
<feature type="signal peptide" evidence="1">
    <location>
        <begin position="1"/>
        <end position="22"/>
    </location>
</feature>
<keyword evidence="1" id="KW-0732">Signal</keyword>
<accession>A0A2W1JX73</accession>
<dbReference type="EMBL" id="PQWO01000006">
    <property type="protein sequence ID" value="PZD73261.1"/>
    <property type="molecule type" value="Genomic_DNA"/>
</dbReference>
<evidence type="ECO:0000313" key="3">
    <source>
        <dbReference type="Proteomes" id="UP000248857"/>
    </source>
</evidence>
<comment type="caution">
    <text evidence="2">The sequence shown here is derived from an EMBL/GenBank/DDBJ whole genome shotgun (WGS) entry which is preliminary data.</text>
</comment>